<keyword evidence="5" id="KW-1185">Reference proteome</keyword>
<accession>A0ABR4QD39</accession>
<dbReference type="EMBL" id="JAKROA010000004">
    <property type="protein sequence ID" value="KAL5107258.1"/>
    <property type="molecule type" value="Genomic_DNA"/>
</dbReference>
<keyword evidence="2" id="KW-0597">Phosphoprotein</keyword>
<evidence type="ECO:0000313" key="4">
    <source>
        <dbReference type="EMBL" id="KAL5107258.1"/>
    </source>
</evidence>
<dbReference type="Gene3D" id="3.40.50.300">
    <property type="entry name" value="P-loop containing nucleotide triphosphate hydrolases"/>
    <property type="match status" value="2"/>
</dbReference>
<evidence type="ECO:0000256" key="2">
    <source>
        <dbReference type="ARBA" id="ARBA00022553"/>
    </source>
</evidence>
<evidence type="ECO:0000256" key="1">
    <source>
        <dbReference type="ARBA" id="ARBA00008846"/>
    </source>
</evidence>
<dbReference type="InterPro" id="IPR027417">
    <property type="entry name" value="P-loop_NTPase"/>
</dbReference>
<dbReference type="PANTHER" id="PTHR45775:SF6">
    <property type="entry name" value="RAD, GEM_KIR FAMILY MEMBER 2, ISOFORM C"/>
    <property type="match status" value="1"/>
</dbReference>
<feature type="region of interest" description="Disordered" evidence="3">
    <location>
        <begin position="21"/>
        <end position="44"/>
    </location>
</feature>
<gene>
    <name evidence="4" type="ORF">TcWFU_000556</name>
</gene>
<protein>
    <submittedName>
        <fullName evidence="4">GTPase RhebL1</fullName>
    </submittedName>
</protein>
<reference evidence="4 5" key="1">
    <citation type="journal article" date="2022" name="Front. Cell. Infect. Microbiol.">
        <title>The Genomes of Two Strains of Taenia crassiceps the Animal Model for the Study of Human Cysticercosis.</title>
        <authorList>
            <person name="Bobes R.J."/>
            <person name="Estrada K."/>
            <person name="Rios-Valencia D.G."/>
            <person name="Calderon-Gallegos A."/>
            <person name="de la Torre P."/>
            <person name="Carrero J.C."/>
            <person name="Sanchez-Flores A."/>
            <person name="Laclette J.P."/>
        </authorList>
    </citation>
    <scope>NUCLEOTIDE SEQUENCE [LARGE SCALE GENOMIC DNA]</scope>
    <source>
        <strain evidence="4">WFUcys</strain>
    </source>
</reference>
<comment type="caution">
    <text evidence="4">The sequence shown here is derived from an EMBL/GenBank/DDBJ whole genome shotgun (WGS) entry which is preliminary data.</text>
</comment>
<proteinExistence type="inferred from homology"/>
<comment type="similarity">
    <text evidence="1">Belongs to the small GTPase superfamily. RGK family.</text>
</comment>
<organism evidence="4 5">
    <name type="scientific">Taenia crassiceps</name>
    <dbReference type="NCBI Taxonomy" id="6207"/>
    <lineage>
        <taxon>Eukaryota</taxon>
        <taxon>Metazoa</taxon>
        <taxon>Spiralia</taxon>
        <taxon>Lophotrochozoa</taxon>
        <taxon>Platyhelminthes</taxon>
        <taxon>Cestoda</taxon>
        <taxon>Eucestoda</taxon>
        <taxon>Cyclophyllidea</taxon>
        <taxon>Taeniidae</taxon>
        <taxon>Taenia</taxon>
    </lineage>
</organism>
<dbReference type="InterPro" id="IPR051641">
    <property type="entry name" value="RGK_GTP-binding_reg"/>
</dbReference>
<evidence type="ECO:0000313" key="5">
    <source>
        <dbReference type="Proteomes" id="UP001651158"/>
    </source>
</evidence>
<sequence length="510" mass="56449">MPGNGKTLGLREAFRFRSMRRHQEIRKSQAGESTATRELGDAEELTIPPSAVPIVCVQCDSSVNAEEEDFQRDLYRVRSFKRTSKGLISLGDSFRSSGTSDYGHTFHSPRCSTASAIASLGPHSRLSESYTEAPIFSTQRQERHSTANALVSAELESKHFFSHCKSVSPAGSLQPPSTSSLSNITTPVKVQILGGPTVGKTMLCRQFLTAEFMGGKTESFSEDSVERFVVIEVDGWNRSLMLIDNIREEAAEEVHSAQASLAFFPLTPDTLDEPMLRQRATSTTASNAGLSNRTEGQQCKSNFNNFKAEVATLDKKRQSESGPSSDCSYLLMRPQFKLEMRILDVDIYVVVYAVDEETSFKTAKSIIKKLQELKRSNGKLQLLYLVGNKTDLVRSRQVTTQRGRKFAAANGANFFEVSAAINHLVDELLVDMVVQWRKKITQHEISRLGFPMHPTATAISSAAGGAAAPFAFESRGRQSWTSTLSNPKNMLQRIVKQQFTAKSCMELQKS</sequence>
<dbReference type="Proteomes" id="UP001651158">
    <property type="component" value="Unassembled WGS sequence"/>
</dbReference>
<dbReference type="PANTHER" id="PTHR45775">
    <property type="entry name" value="RAD, GEM/KIR FAMILY MEMBER 2, ISOFORM C"/>
    <property type="match status" value="1"/>
</dbReference>
<dbReference type="SMART" id="SM00173">
    <property type="entry name" value="RAS"/>
    <property type="match status" value="1"/>
</dbReference>
<dbReference type="SUPFAM" id="SSF52540">
    <property type="entry name" value="P-loop containing nucleoside triphosphate hydrolases"/>
    <property type="match status" value="1"/>
</dbReference>
<evidence type="ECO:0000256" key="3">
    <source>
        <dbReference type="SAM" id="MobiDB-lite"/>
    </source>
</evidence>
<dbReference type="Pfam" id="PF00071">
    <property type="entry name" value="Ras"/>
    <property type="match status" value="1"/>
</dbReference>
<dbReference type="InterPro" id="IPR001806">
    <property type="entry name" value="Small_GTPase"/>
</dbReference>
<dbReference type="SMART" id="SM00175">
    <property type="entry name" value="RAB"/>
    <property type="match status" value="1"/>
</dbReference>
<dbReference type="PROSITE" id="PS51421">
    <property type="entry name" value="RAS"/>
    <property type="match status" value="1"/>
</dbReference>
<name>A0ABR4QD39_9CEST</name>
<dbReference type="PROSITE" id="PS51419">
    <property type="entry name" value="RAB"/>
    <property type="match status" value="1"/>
</dbReference>